<dbReference type="InterPro" id="IPR036633">
    <property type="entry name" value="Prn/Lys/Arg_de-COase_C_sf"/>
</dbReference>
<keyword evidence="7" id="KW-0808">Transferase</keyword>
<keyword evidence="7" id="KW-0032">Aminotransferase</keyword>
<dbReference type="PANTHER" id="PTHR43277:SF4">
    <property type="entry name" value="ARGININE DECARBOXYLASE"/>
    <property type="match status" value="1"/>
</dbReference>
<keyword evidence="5" id="KW-0456">Lyase</keyword>
<keyword evidence="4" id="KW-0663">Pyridoxal phosphate</keyword>
<accession>A0A398D1G6</accession>
<name>A0A398D1G6_9BACT</name>
<evidence type="ECO:0000313" key="8">
    <source>
        <dbReference type="Proteomes" id="UP000266328"/>
    </source>
</evidence>
<dbReference type="SUPFAM" id="SSF53383">
    <property type="entry name" value="PLP-dependent transferases"/>
    <property type="match status" value="1"/>
</dbReference>
<dbReference type="InterPro" id="IPR015421">
    <property type="entry name" value="PyrdxlP-dep_Trfase_major"/>
</dbReference>
<organism evidence="7 8">
    <name type="scientific">Candidatus Cryosericum terrychapinii</name>
    <dbReference type="NCBI Taxonomy" id="2290919"/>
    <lineage>
        <taxon>Bacteria</taxon>
        <taxon>Pseudomonadati</taxon>
        <taxon>Caldisericota/Cryosericota group</taxon>
        <taxon>Candidatus Cryosericota</taxon>
        <taxon>Candidatus Cryosericia</taxon>
        <taxon>Candidatus Cryosericales</taxon>
        <taxon>Candidatus Cryosericaceae</taxon>
        <taxon>Candidatus Cryosericum</taxon>
    </lineage>
</organism>
<comment type="caution">
    <text evidence="7">The sequence shown here is derived from an EMBL/GenBank/DDBJ whole genome shotgun (WGS) entry which is preliminary data.</text>
</comment>
<evidence type="ECO:0000256" key="1">
    <source>
        <dbReference type="ARBA" id="ARBA00001933"/>
    </source>
</evidence>
<dbReference type="InterPro" id="IPR000310">
    <property type="entry name" value="Orn/Lys/Arg_deCO2ase_major_dom"/>
</dbReference>
<dbReference type="Gene3D" id="3.90.100.10">
    <property type="entry name" value="Orn/Lys/Arg decarboxylase, C-terminal domain"/>
    <property type="match status" value="1"/>
</dbReference>
<evidence type="ECO:0000256" key="2">
    <source>
        <dbReference type="ARBA" id="ARBA00010671"/>
    </source>
</evidence>
<dbReference type="SUPFAM" id="SSF55904">
    <property type="entry name" value="Ornithine decarboxylase C-terminal domain"/>
    <property type="match status" value="1"/>
</dbReference>
<evidence type="ECO:0000256" key="5">
    <source>
        <dbReference type="ARBA" id="ARBA00023239"/>
    </source>
</evidence>
<sequence>MRDQSRTPFFDAVQSYIGKHRAGLHMPGHMSGQGIHPRLKEFWGENVFLSDLTEVEGLDYLHRPIGVVKEAQELAAEAYGAIESFFLVNGSTVGNQAMILSTCDPNNRVIVQRNSHRSMYGALILNELRPIYLEAEEDRLLQFQTFPSKKTFARVLRDHPEAKTVFVTNPNYFGISSDIDYYVQKAHATGRRILVDEAHGSHFHFHQDLPKSAVDAGADMVVQSTHKTLAGLTQTSMLHLGSRRVDKELVRATLTMLESSSPSYILMTALDVARMQMATNGHDLLQRAIDLAEDARRRINNLEGLFAPGRERAHTEAVYDVDLTKLTVHVSRLGLTGFQVEDILNRDYNVEIELSDLENILAFITIGTPREAVEILIKALEDISRKRHGKTSTIAPPPPIPNIPEMVLFPFEAYYAKRERVRMEDSVGRIIAELVTPYPPGIPITVPGEVMTHECVDYMVFMRDHGADLQGIIDKTARYVQVVKER</sequence>
<dbReference type="Proteomes" id="UP000266328">
    <property type="component" value="Unassembled WGS sequence"/>
</dbReference>
<keyword evidence="8" id="KW-1185">Reference proteome</keyword>
<evidence type="ECO:0000259" key="6">
    <source>
        <dbReference type="PROSITE" id="PS00703"/>
    </source>
</evidence>
<feature type="domain" description="Orn/Lys/Arg decarboxylases family 1 pyridoxal-P attachment site" evidence="6">
    <location>
        <begin position="222"/>
        <end position="236"/>
    </location>
</feature>
<evidence type="ECO:0000256" key="3">
    <source>
        <dbReference type="ARBA" id="ARBA00022793"/>
    </source>
</evidence>
<proteinExistence type="inferred from homology"/>
<dbReference type="CDD" id="cd00615">
    <property type="entry name" value="Orn_deC_like"/>
    <property type="match status" value="1"/>
</dbReference>
<dbReference type="RefSeq" id="WP_119089154.1">
    <property type="nucleotide sequence ID" value="NZ_QXIS01000028.1"/>
</dbReference>
<keyword evidence="3" id="KW-0210">Decarboxylase</keyword>
<dbReference type="InterPro" id="IPR008286">
    <property type="entry name" value="Prn/Lys/Arg_de-COase_C"/>
</dbReference>
<dbReference type="InterPro" id="IPR052357">
    <property type="entry name" value="Orn_Lys_Arg_decarboxylase-I"/>
</dbReference>
<protein>
    <submittedName>
        <fullName evidence="7">Aminotransferase class I/II-fold pyridoxal phosphate-dependent enzyme</fullName>
    </submittedName>
</protein>
<dbReference type="EMBL" id="QXIS01000028">
    <property type="protein sequence ID" value="RIE05997.1"/>
    <property type="molecule type" value="Genomic_DNA"/>
</dbReference>
<gene>
    <name evidence="7" type="ORF">SMC7_04495</name>
</gene>
<evidence type="ECO:0000313" key="7">
    <source>
        <dbReference type="EMBL" id="RIE05997.1"/>
    </source>
</evidence>
<dbReference type="GO" id="GO:0008483">
    <property type="term" value="F:transaminase activity"/>
    <property type="evidence" value="ECO:0007669"/>
    <property type="project" value="UniProtKB-KW"/>
</dbReference>
<reference evidence="7 8" key="1">
    <citation type="submission" date="2018-09" db="EMBL/GenBank/DDBJ databases">
        <title>Discovery and Ecogenomic Context for Candidatus Cryosericales, a Global Caldiserica Order Active in Thawing Permafrost.</title>
        <authorList>
            <person name="Martinez M.A."/>
            <person name="Woodcroft B.J."/>
            <person name="Ignacio Espinoza J.C."/>
            <person name="Zayed A."/>
            <person name="Singleton C.M."/>
            <person name="Boyd J."/>
            <person name="Li Y.-F."/>
            <person name="Purvine S."/>
            <person name="Maughan H."/>
            <person name="Hodgkins S.B."/>
            <person name="Anderson D."/>
            <person name="Sederholm M."/>
            <person name="Temperton B."/>
            <person name="Saleska S.R."/>
            <person name="Tyson G.W."/>
            <person name="Rich V.I."/>
        </authorList>
    </citation>
    <scope>NUCLEOTIDE SEQUENCE [LARGE SCALE GENOMIC DNA]</scope>
    <source>
        <strain evidence="7 8">SMC7</strain>
    </source>
</reference>
<dbReference type="Pfam" id="PF01276">
    <property type="entry name" value="OKR_DC_1"/>
    <property type="match status" value="1"/>
</dbReference>
<dbReference type="PROSITE" id="PS00703">
    <property type="entry name" value="OKR_DC_1"/>
    <property type="match status" value="1"/>
</dbReference>
<dbReference type="Gene3D" id="3.40.640.10">
    <property type="entry name" value="Type I PLP-dependent aspartate aminotransferase-like (Major domain)"/>
    <property type="match status" value="1"/>
</dbReference>
<comment type="cofactor">
    <cofactor evidence="1">
        <name>pyridoxal 5'-phosphate</name>
        <dbReference type="ChEBI" id="CHEBI:597326"/>
    </cofactor>
</comment>
<dbReference type="AlphaFoldDB" id="A0A398D1G6"/>
<dbReference type="InterPro" id="IPR015424">
    <property type="entry name" value="PyrdxlP-dep_Trfase"/>
</dbReference>
<dbReference type="OrthoDB" id="9761189at2"/>
<dbReference type="PANTHER" id="PTHR43277">
    <property type="entry name" value="ARGININE DECARBOXYLASE"/>
    <property type="match status" value="1"/>
</dbReference>
<comment type="similarity">
    <text evidence="2">Belongs to the Orn/Lys/Arg decarboxylase class-I family.</text>
</comment>
<evidence type="ECO:0000256" key="4">
    <source>
        <dbReference type="ARBA" id="ARBA00022898"/>
    </source>
</evidence>
<dbReference type="GO" id="GO:0016831">
    <property type="term" value="F:carboxy-lyase activity"/>
    <property type="evidence" value="ECO:0007669"/>
    <property type="project" value="UniProtKB-KW"/>
</dbReference>
<dbReference type="Pfam" id="PF03711">
    <property type="entry name" value="OKR_DC_1_C"/>
    <property type="match status" value="1"/>
</dbReference>